<dbReference type="AlphaFoldDB" id="A0A1I4FBX7"/>
<name>A0A1I4FBX7_9PROT</name>
<reference evidence="1 2" key="1">
    <citation type="submission" date="2016-10" db="EMBL/GenBank/DDBJ databases">
        <authorList>
            <person name="de Groot N.N."/>
        </authorList>
    </citation>
    <scope>NUCLEOTIDE SEQUENCE [LARGE SCALE GENOMIC DNA]</scope>
    <source>
        <strain evidence="1 2">DSM 19981</strain>
    </source>
</reference>
<dbReference type="Proteomes" id="UP000199473">
    <property type="component" value="Unassembled WGS sequence"/>
</dbReference>
<protein>
    <submittedName>
        <fullName evidence="1">Uncharacterized protein</fullName>
    </submittedName>
</protein>
<dbReference type="EMBL" id="FOSQ01000025">
    <property type="protein sequence ID" value="SFL13891.1"/>
    <property type="molecule type" value="Genomic_DNA"/>
</dbReference>
<dbReference type="RefSeq" id="WP_139226231.1">
    <property type="nucleotide sequence ID" value="NZ_FOSQ01000025.1"/>
</dbReference>
<sequence>MPAPVIMLTPLVLQTIRASVDYITARSEMEARRQQFALELRAMELDREVERFRIESQREVLMGLQTLARHAFDRNMDGLLHVFDRTHEALVESRRAVDEQLNSIAEMRYRGSPNAMQMAEMGHRERELQRNREQLDGMVRGIGDEFGRLIAHLRLQGPASQMAAAIQGRIQNDR</sequence>
<evidence type="ECO:0000313" key="1">
    <source>
        <dbReference type="EMBL" id="SFL13891.1"/>
    </source>
</evidence>
<proteinExistence type="predicted"/>
<keyword evidence="2" id="KW-1185">Reference proteome</keyword>
<accession>A0A1I4FBX7</accession>
<dbReference type="STRING" id="1123062.SAMN02745775_12511"/>
<evidence type="ECO:0000313" key="2">
    <source>
        <dbReference type="Proteomes" id="UP000199473"/>
    </source>
</evidence>
<organism evidence="1 2">
    <name type="scientific">Falsiroseomonas stagni DSM 19981</name>
    <dbReference type="NCBI Taxonomy" id="1123062"/>
    <lineage>
        <taxon>Bacteria</taxon>
        <taxon>Pseudomonadati</taxon>
        <taxon>Pseudomonadota</taxon>
        <taxon>Alphaproteobacteria</taxon>
        <taxon>Acetobacterales</taxon>
        <taxon>Roseomonadaceae</taxon>
        <taxon>Falsiroseomonas</taxon>
    </lineage>
</organism>
<gene>
    <name evidence="1" type="ORF">SAMN02745775_12511</name>
</gene>